<dbReference type="Proteomes" id="UP000019666">
    <property type="component" value="Unassembled WGS sequence"/>
</dbReference>
<proteinExistence type="predicted"/>
<reference evidence="1 2" key="1">
    <citation type="submission" date="2013-02" db="EMBL/GenBank/DDBJ databases">
        <authorList>
            <person name="Fiebig A."/>
            <person name="Goeker M."/>
            <person name="Klenk H.-P.P."/>
        </authorList>
    </citation>
    <scope>NUCLEOTIDE SEQUENCE [LARGE SCALE GENOMIC DNA]</scope>
    <source>
        <strain evidence="1 2">DSM 19309</strain>
    </source>
</reference>
<dbReference type="RefSeq" id="WP_051521093.1">
    <property type="nucleotide sequence ID" value="NZ_KK088560.1"/>
</dbReference>
<name>A0A017HGF7_9RHOB</name>
<evidence type="ECO:0000313" key="1">
    <source>
        <dbReference type="EMBL" id="EYD73537.1"/>
    </source>
</evidence>
<dbReference type="InterPro" id="IPR009922">
    <property type="entry name" value="DUF1457"/>
</dbReference>
<dbReference type="Pfam" id="PF07310">
    <property type="entry name" value="PAS_5"/>
    <property type="match status" value="1"/>
</dbReference>
<organism evidence="1 2">
    <name type="scientific">Rubellimicrobium mesophilum DSM 19309</name>
    <dbReference type="NCBI Taxonomy" id="442562"/>
    <lineage>
        <taxon>Bacteria</taxon>
        <taxon>Pseudomonadati</taxon>
        <taxon>Pseudomonadota</taxon>
        <taxon>Alphaproteobacteria</taxon>
        <taxon>Rhodobacterales</taxon>
        <taxon>Roseobacteraceae</taxon>
        <taxon>Rubellimicrobium</taxon>
    </lineage>
</organism>
<dbReference type="STRING" id="442562.Rumeso_04658"/>
<dbReference type="AlphaFoldDB" id="A0A017HGF7"/>
<keyword evidence="2" id="KW-1185">Reference proteome</keyword>
<dbReference type="HOGENOM" id="CLU_087251_0_0_5"/>
<sequence length="223" mass="24475">MAEDRDDSDPGTEPLKALFARHGRQERPALAEIEAHWRELKARSFHLPHRADLDPSRIAGALPHAFVLERAAPGVARLRIVGRALSTLLGTEARGLPLSVFFAPGSRESLRRWLERCFDAPAIVELAAEARQGVFRTPLSGRLLLLPMLDRDGQVTRALGGFVVQGTKRASIVKFDLAESPSRFQVLPLAAPLGFPVAKAAVAPEFAESHRPYLRLVVDNSRS</sequence>
<dbReference type="OrthoDB" id="8478628at2"/>
<accession>A0A017HGF7</accession>
<dbReference type="EMBL" id="AOSK01000130">
    <property type="protein sequence ID" value="EYD73537.1"/>
    <property type="molecule type" value="Genomic_DNA"/>
</dbReference>
<gene>
    <name evidence="1" type="ORF">Rumeso_04658</name>
</gene>
<evidence type="ECO:0000313" key="2">
    <source>
        <dbReference type="Proteomes" id="UP000019666"/>
    </source>
</evidence>
<protein>
    <recommendedName>
        <fullName evidence="3">PAS domain-containing protein</fullName>
    </recommendedName>
</protein>
<evidence type="ECO:0008006" key="3">
    <source>
        <dbReference type="Google" id="ProtNLM"/>
    </source>
</evidence>
<comment type="caution">
    <text evidence="1">The sequence shown here is derived from an EMBL/GenBank/DDBJ whole genome shotgun (WGS) entry which is preliminary data.</text>
</comment>